<reference evidence="5 6" key="1">
    <citation type="submission" date="2024-04" db="EMBL/GenBank/DDBJ databases">
        <authorList>
            <consortium name="Genoscope - CEA"/>
            <person name="William W."/>
        </authorList>
    </citation>
    <scope>NUCLEOTIDE SEQUENCE [LARGE SCALE GENOMIC DNA]</scope>
</reference>
<evidence type="ECO:0000313" key="6">
    <source>
        <dbReference type="Proteomes" id="UP001497497"/>
    </source>
</evidence>
<dbReference type="InterPro" id="IPR020859">
    <property type="entry name" value="ROC"/>
</dbReference>
<dbReference type="Pfam" id="PF08477">
    <property type="entry name" value="Roc"/>
    <property type="match status" value="1"/>
</dbReference>
<dbReference type="InterPro" id="IPR050715">
    <property type="entry name" value="LRR-SigEffector_domain"/>
</dbReference>
<dbReference type="SUPFAM" id="SSF52058">
    <property type="entry name" value="L domain-like"/>
    <property type="match status" value="1"/>
</dbReference>
<dbReference type="Gene3D" id="3.40.50.300">
    <property type="entry name" value="P-loop containing nucleotide triphosphate hydrolases"/>
    <property type="match status" value="1"/>
</dbReference>
<dbReference type="PANTHER" id="PTHR45752">
    <property type="entry name" value="LEUCINE-RICH REPEAT-CONTAINING"/>
    <property type="match status" value="1"/>
</dbReference>
<keyword evidence="6" id="KW-1185">Reference proteome</keyword>
<dbReference type="PROSITE" id="PS51450">
    <property type="entry name" value="LRR"/>
    <property type="match status" value="5"/>
</dbReference>
<keyword evidence="1" id="KW-0433">Leucine-rich repeat</keyword>
<evidence type="ECO:0000259" key="4">
    <source>
        <dbReference type="PROSITE" id="PS51424"/>
    </source>
</evidence>
<evidence type="ECO:0000256" key="3">
    <source>
        <dbReference type="ARBA" id="ARBA00022741"/>
    </source>
</evidence>
<dbReference type="EMBL" id="CAXITT010000565">
    <property type="protein sequence ID" value="CAL1543615.1"/>
    <property type="molecule type" value="Genomic_DNA"/>
</dbReference>
<gene>
    <name evidence="5" type="ORF">GSLYS_00017149001</name>
</gene>
<dbReference type="Gene3D" id="3.30.70.1390">
    <property type="entry name" value="ROC domain from the Parkinson's disease-associated leucine-rich repeat kinase 2"/>
    <property type="match status" value="1"/>
</dbReference>
<dbReference type="GO" id="GO:0009966">
    <property type="term" value="P:regulation of signal transduction"/>
    <property type="evidence" value="ECO:0007669"/>
    <property type="project" value="UniProtKB-ARBA"/>
</dbReference>
<dbReference type="Gene3D" id="3.80.10.10">
    <property type="entry name" value="Ribonuclease Inhibitor"/>
    <property type="match status" value="4"/>
</dbReference>
<dbReference type="PANTHER" id="PTHR45752:SF187">
    <property type="entry name" value="LEUCINE-RICH REPEAT AND IQ DOMAIN-CONTAINING PROTEIN 4"/>
    <property type="match status" value="1"/>
</dbReference>
<evidence type="ECO:0000256" key="2">
    <source>
        <dbReference type="ARBA" id="ARBA00022737"/>
    </source>
</evidence>
<feature type="non-terminal residue" evidence="5">
    <location>
        <position position="1112"/>
    </location>
</feature>
<dbReference type="InterPro" id="IPR032675">
    <property type="entry name" value="LRR_dom_sf"/>
</dbReference>
<dbReference type="AlphaFoldDB" id="A0AAV2IDP1"/>
<keyword evidence="3" id="KW-0547">Nucleotide-binding</keyword>
<dbReference type="PROSITE" id="PS51424">
    <property type="entry name" value="ROC"/>
    <property type="match status" value="1"/>
</dbReference>
<dbReference type="Pfam" id="PF13855">
    <property type="entry name" value="LRR_8"/>
    <property type="match status" value="1"/>
</dbReference>
<name>A0AAV2IDP1_LYMST</name>
<dbReference type="SMART" id="SM00369">
    <property type="entry name" value="LRR_TYP"/>
    <property type="match status" value="9"/>
</dbReference>
<dbReference type="InterPro" id="IPR055414">
    <property type="entry name" value="LRR_R13L4/SHOC2-like"/>
</dbReference>
<organism evidence="5 6">
    <name type="scientific">Lymnaea stagnalis</name>
    <name type="common">Great pond snail</name>
    <name type="synonym">Helix stagnalis</name>
    <dbReference type="NCBI Taxonomy" id="6523"/>
    <lineage>
        <taxon>Eukaryota</taxon>
        <taxon>Metazoa</taxon>
        <taxon>Spiralia</taxon>
        <taxon>Lophotrochozoa</taxon>
        <taxon>Mollusca</taxon>
        <taxon>Gastropoda</taxon>
        <taxon>Heterobranchia</taxon>
        <taxon>Euthyneura</taxon>
        <taxon>Panpulmonata</taxon>
        <taxon>Hygrophila</taxon>
        <taxon>Lymnaeoidea</taxon>
        <taxon>Lymnaeidae</taxon>
        <taxon>Lymnaea</taxon>
    </lineage>
</organism>
<dbReference type="GO" id="GO:0000166">
    <property type="term" value="F:nucleotide binding"/>
    <property type="evidence" value="ECO:0007669"/>
    <property type="project" value="UniProtKB-KW"/>
</dbReference>
<sequence length="1112" mass="128119">MANVADALNQYLVSNGDGEPLDCLSIPEGTYRGWVPRQLYSLELRVVRLPFLRLLSFPVGGTSLGSLSRHLIVLDAVGNNLFKLSASFVECNRLTTLNLGFNHFTEIPFPVYRLSQLEVLILEHNYIETIHSSIEQLKNLRVLNLSGNLLSEVPDELKRCRRLQELHLSGNFYPRGHLKEFPECICSLTELIYLDLSWQQIKNIPETFGNLRKLQVLNLKWNQLQTVSLEMRRCTKLRRVNLSGALRLMSGIPDALFCLEDLHELYLSDNFFTDIPEKVCGMVKLKTLAVQRNSLLRISPDLFKLRYLETLELSDNYLESIPAGIKNLKKLKCLGLANNTLTELPDEIRWLEQLKFLHLGNNQITKLPETIYHLHNLIMLDVNNNQLTEIPLLLDQLEQLAEHDGLSIVNNNLRSPYKEICELGTQALFEFLKGIRLKEAHHRWKMILIGAAQAGKTSLRQALMLGRSKLTAEHERTWVMERHLWEPESRIRVQILDFGGHHIYQAAHHMFLSPDALHILVFDLTKYTSEVYEDLIGHWLEAIMDRAAGAKIVIVGTHCDLCTNEDTEDKVQDILRLMKRDEGMKRQQIDNEIRLIQEELDNPESREVSGGIPEIGVGRMQEKLNKLLKMRNSRSQIPDKIFVVSCADSLMNMELLRNFLIEKLKFEAVSALPEHWFIFLEQMQQLPEKVLTWNRTLELFLQVMAQNQQSMMGMGGSPERSLEMVLKYFHSTGEIVWYHENDQLKATVFHKPESLIDMLRVVFRHDFKQVVYYDKEVGETVSIREEQFTKMKRDFLNKGLMTKEMLRYLLIHFKLSEEAPETFLSLILSLMIKFNLCFELTDSTANALLGSSQIVQFPWFFPGEPPPELESKWPSSRPANNFELCMEILFPGRAPPNFFEKLSVKLHHFLSDANRVNWKNGVLAERNYSKLLVVREKRNGSTVVVVSARGASDLKELWWLIINVRKAAMSLFKDWPLLKCEISLVCGHCILKDTDEPYRYPGHVLEHVIPKGLYVIRCCEKFPDDEVPTCFVFPLDDLDEESHQDHMRVATNFLFAAEDVVDGPQSGIQFVLSDTGLSFIASNLGANWILIALSLGVQQIRIEQLQMDHKSV</sequence>
<proteinExistence type="predicted"/>
<dbReference type="Pfam" id="PF23598">
    <property type="entry name" value="LRR_14"/>
    <property type="match status" value="1"/>
</dbReference>
<dbReference type="InterPro" id="IPR003591">
    <property type="entry name" value="Leu-rich_rpt_typical-subtyp"/>
</dbReference>
<accession>A0AAV2IDP1</accession>
<keyword evidence="2" id="KW-0677">Repeat</keyword>
<protein>
    <recommendedName>
        <fullName evidence="4">Roc domain-containing protein</fullName>
    </recommendedName>
</protein>
<evidence type="ECO:0000256" key="1">
    <source>
        <dbReference type="ARBA" id="ARBA00022614"/>
    </source>
</evidence>
<comment type="caution">
    <text evidence="5">The sequence shown here is derived from an EMBL/GenBank/DDBJ whole genome shotgun (WGS) entry which is preliminary data.</text>
</comment>
<dbReference type="InterPro" id="IPR027417">
    <property type="entry name" value="P-loop_NTPase"/>
</dbReference>
<evidence type="ECO:0000313" key="5">
    <source>
        <dbReference type="EMBL" id="CAL1543615.1"/>
    </source>
</evidence>
<dbReference type="SMART" id="SM00364">
    <property type="entry name" value="LRR_BAC"/>
    <property type="match status" value="8"/>
</dbReference>
<dbReference type="InterPro" id="IPR001611">
    <property type="entry name" value="Leu-rich_rpt"/>
</dbReference>
<dbReference type="SUPFAM" id="SSF52540">
    <property type="entry name" value="P-loop containing nucleoside triphosphate hydrolases"/>
    <property type="match status" value="1"/>
</dbReference>
<feature type="domain" description="Roc" evidence="4">
    <location>
        <begin position="437"/>
        <end position="667"/>
    </location>
</feature>
<dbReference type="Proteomes" id="UP001497497">
    <property type="component" value="Unassembled WGS sequence"/>
</dbReference>